<dbReference type="Proteomes" id="UP000185502">
    <property type="component" value="Plasmid lpA89"/>
</dbReference>
<evidence type="ECO:0000313" key="2">
    <source>
        <dbReference type="Proteomes" id="UP000185502"/>
    </source>
</evidence>
<dbReference type="EMBL" id="CP014325">
    <property type="protein sequence ID" value="APR65391.1"/>
    <property type="molecule type" value="Genomic_DNA"/>
</dbReference>
<geneLocation type="plasmid" evidence="1 2">
    <name>lpA89</name>
</geneLocation>
<protein>
    <submittedName>
        <fullName evidence="1">Uncharacterized protein</fullName>
    </submittedName>
</protein>
<evidence type="ECO:0000313" key="1">
    <source>
        <dbReference type="EMBL" id="APR65391.1"/>
    </source>
</evidence>
<accession>A0ABN4UGP0</accession>
<keyword evidence="2" id="KW-1185">Reference proteome</keyword>
<proteinExistence type="predicted"/>
<organism evidence="1 2">
    <name type="scientific">Borrelia anserina Es</name>
    <dbReference type="NCBI Taxonomy" id="1365188"/>
    <lineage>
        <taxon>Bacteria</taxon>
        <taxon>Pseudomonadati</taxon>
        <taxon>Spirochaetota</taxon>
        <taxon>Spirochaetia</taxon>
        <taxon>Spirochaetales</taxon>
        <taxon>Borreliaceae</taxon>
        <taxon>Borrelia</taxon>
    </lineage>
</organism>
<sequence>MRSLVTNSKINNYNINEFNCVMGMVESINGLRDILRPHLAVFKAQKEAESAIDNIKEVASQARLRRRFDEAIVKYKALLSNIFVKRDLYSIYHSNAYQDVSKLAIDLNEIIDAAKSL</sequence>
<keyword evidence="1" id="KW-0614">Plasmid</keyword>
<dbReference type="NCBIfam" id="NF047534">
    <property type="entry name" value="lipo_BTA121_dup"/>
    <property type="match status" value="1"/>
</dbReference>
<gene>
    <name evidence="1" type="ORF">N187_A72</name>
</gene>
<reference evidence="1" key="1">
    <citation type="submission" date="2016-02" db="EMBL/GenBank/DDBJ databases">
        <title>lpA89 plasmid of the avian spirochetosis agent Borrelia anserina Es.</title>
        <authorList>
            <person name="Elbir H."/>
            <person name="Sitlani P."/>
            <person name="Bergstroem S."/>
            <person name="Barbour A.G."/>
        </authorList>
    </citation>
    <scope>NUCLEOTIDE SEQUENCE [LARGE SCALE GENOMIC DNA]</scope>
    <source>
        <strain evidence="1">Es</strain>
        <plasmid evidence="1">lpA89</plasmid>
    </source>
</reference>
<name>A0ABN4UGP0_BORAN</name>